<organism evidence="1 2">
    <name type="scientific">Peronosclerospora sorghi</name>
    <dbReference type="NCBI Taxonomy" id="230839"/>
    <lineage>
        <taxon>Eukaryota</taxon>
        <taxon>Sar</taxon>
        <taxon>Stramenopiles</taxon>
        <taxon>Oomycota</taxon>
        <taxon>Peronosporomycetes</taxon>
        <taxon>Peronosporales</taxon>
        <taxon>Peronosporaceae</taxon>
        <taxon>Peronosclerospora</taxon>
    </lineage>
</organism>
<keyword evidence="2" id="KW-1185">Reference proteome</keyword>
<accession>A0ACC0VPH0</accession>
<reference evidence="1 2" key="1">
    <citation type="journal article" date="2022" name="bioRxiv">
        <title>The genome of the oomycete Peronosclerospora sorghi, a cosmopolitan pathogen of maize and sorghum, is inflated with dispersed pseudogenes.</title>
        <authorList>
            <person name="Fletcher K."/>
            <person name="Martin F."/>
            <person name="Isakeit T."/>
            <person name="Cavanaugh K."/>
            <person name="Magill C."/>
            <person name="Michelmore R."/>
        </authorList>
    </citation>
    <scope>NUCLEOTIDE SEQUENCE [LARGE SCALE GENOMIC DNA]</scope>
    <source>
        <strain evidence="1">P6</strain>
    </source>
</reference>
<protein>
    <submittedName>
        <fullName evidence="1">Uncharacterized protein</fullName>
    </submittedName>
</protein>
<comment type="caution">
    <text evidence="1">The sequence shown here is derived from an EMBL/GenBank/DDBJ whole genome shotgun (WGS) entry which is preliminary data.</text>
</comment>
<proteinExistence type="predicted"/>
<name>A0ACC0VPH0_9STRA</name>
<gene>
    <name evidence="1" type="ORF">PsorP6_016312</name>
</gene>
<sequence>MTYLIRYSPRKISWLQIVEWDPWPPCPSLSPFFWSRHAIQPSNVLSFHVLMAPTSAYSVNPVQPITTKASSNGLRVRNHIRSRHCCASSQPRARYKYPSLSSAMARRYESDDLAHEEETRRFLMHLVGDRVDVVQRFVGWESRMTDEPHNGLCLFV</sequence>
<dbReference type="EMBL" id="CM047587">
    <property type="protein sequence ID" value="KAI9908347.1"/>
    <property type="molecule type" value="Genomic_DNA"/>
</dbReference>
<evidence type="ECO:0000313" key="1">
    <source>
        <dbReference type="EMBL" id="KAI9908347.1"/>
    </source>
</evidence>
<evidence type="ECO:0000313" key="2">
    <source>
        <dbReference type="Proteomes" id="UP001163321"/>
    </source>
</evidence>
<dbReference type="Proteomes" id="UP001163321">
    <property type="component" value="Chromosome 8"/>
</dbReference>